<feature type="signal peptide" evidence="1">
    <location>
        <begin position="1"/>
        <end position="22"/>
    </location>
</feature>
<organism evidence="4 5">
    <name type="scientific">Epilithonimonas zeae</name>
    <dbReference type="NCBI Taxonomy" id="1416779"/>
    <lineage>
        <taxon>Bacteria</taxon>
        <taxon>Pseudomonadati</taxon>
        <taxon>Bacteroidota</taxon>
        <taxon>Flavobacteriia</taxon>
        <taxon>Flavobacteriales</taxon>
        <taxon>Weeksellaceae</taxon>
        <taxon>Chryseobacterium group</taxon>
        <taxon>Epilithonimonas</taxon>
    </lineage>
</organism>
<feature type="domain" description="SusE outer membrane protein" evidence="2">
    <location>
        <begin position="141"/>
        <end position="236"/>
    </location>
</feature>
<accession>A0A1N6ECJ5</accession>
<dbReference type="PROSITE" id="PS51257">
    <property type="entry name" value="PROKAR_LIPOPROTEIN"/>
    <property type="match status" value="1"/>
</dbReference>
<dbReference type="OrthoDB" id="975117at2"/>
<dbReference type="Proteomes" id="UP000185207">
    <property type="component" value="Unassembled WGS sequence"/>
</dbReference>
<evidence type="ECO:0000313" key="4">
    <source>
        <dbReference type="EMBL" id="SIN80762.1"/>
    </source>
</evidence>
<sequence length="448" mass="48142">MKNIFKLLFASLLVTIVFVACDNDADRDWTSPEASFKLYDTTLGSNVLYETMKDNPFTLTWDKTGSSESTIVFSTTEDFANKMTLGTSTSNTFTTTIGDINSKFLQAGLSTYASSNVYLRIEAGAEVSNTINFAVTPYPVAGPVITAPTSGSVVSLDVNKPDDLIKINWSDYSSGIDVKYTVSLAKKGGSFSNLGTVTSTVANPVKSLELTSKDFVFALLNAGAAANVQSEFDVKVTAETKSTGTITLVSEVVTFKATPYEVTSYLYAPGAYQGWTPATAESLISPKSDGIYTGYIKFTEANSEFKITTARNWDNSYGTTDNVNLIYNGGGNLKAPNTGYQKLTVNTNTLVFSLEAYSWGLIGDATPGGWDADTDMTWNSSNQTWEIANIALVGGKNIKFRLNDAWTTNYGGSGGNLVSGGSDIQVAESGNYKIVLDLVNLKYSVIKL</sequence>
<protein>
    <submittedName>
        <fullName evidence="4">SusE outer membrane protein</fullName>
    </submittedName>
</protein>
<evidence type="ECO:0000259" key="2">
    <source>
        <dbReference type="Pfam" id="PF14292"/>
    </source>
</evidence>
<dbReference type="RefSeq" id="WP_074233316.1">
    <property type="nucleotide sequence ID" value="NZ_FSRK01000001.1"/>
</dbReference>
<name>A0A1N6ECJ5_9FLAO</name>
<gene>
    <name evidence="4" type="ORF">SAMN05444409_0484</name>
</gene>
<feature type="domain" description="Amylopullulanase X25" evidence="3">
    <location>
        <begin position="270"/>
        <end position="328"/>
    </location>
</feature>
<dbReference type="EMBL" id="FSRK01000001">
    <property type="protein sequence ID" value="SIN80762.1"/>
    <property type="molecule type" value="Genomic_DNA"/>
</dbReference>
<dbReference type="CDD" id="cd12967">
    <property type="entry name" value="CBM_SusE-F_like_u1"/>
    <property type="match status" value="1"/>
</dbReference>
<dbReference type="Gene3D" id="2.60.40.3620">
    <property type="match status" value="2"/>
</dbReference>
<proteinExistence type="predicted"/>
<evidence type="ECO:0000256" key="1">
    <source>
        <dbReference type="SAM" id="SignalP"/>
    </source>
</evidence>
<keyword evidence="1" id="KW-0732">Signal</keyword>
<keyword evidence="5" id="KW-1185">Reference proteome</keyword>
<feature type="domain" description="SusE outer membrane protein" evidence="2">
    <location>
        <begin position="24"/>
        <end position="121"/>
    </location>
</feature>
<evidence type="ECO:0000313" key="5">
    <source>
        <dbReference type="Proteomes" id="UP000185207"/>
    </source>
</evidence>
<dbReference type="Pfam" id="PF22058">
    <property type="entry name" value="X25_BaPul_like"/>
    <property type="match status" value="1"/>
</dbReference>
<evidence type="ECO:0000259" key="3">
    <source>
        <dbReference type="Pfam" id="PF22058"/>
    </source>
</evidence>
<dbReference type="Pfam" id="PF14292">
    <property type="entry name" value="SusE"/>
    <property type="match status" value="2"/>
</dbReference>
<feature type="chain" id="PRO_5012071192" evidence="1">
    <location>
        <begin position="23"/>
        <end position="448"/>
    </location>
</feature>
<reference evidence="5" key="1">
    <citation type="submission" date="2016-11" db="EMBL/GenBank/DDBJ databases">
        <authorList>
            <person name="Varghese N."/>
            <person name="Submissions S."/>
        </authorList>
    </citation>
    <scope>NUCLEOTIDE SEQUENCE [LARGE SCALE GENOMIC DNA]</scope>
    <source>
        <strain evidence="5">DSM 27623</strain>
    </source>
</reference>
<dbReference type="CDD" id="cd12956">
    <property type="entry name" value="CBM_SusE-F_like"/>
    <property type="match status" value="1"/>
</dbReference>
<dbReference type="InterPro" id="IPR054409">
    <property type="entry name" value="X25_BaPul-like"/>
</dbReference>
<dbReference type="AlphaFoldDB" id="A0A1N6ECJ5"/>
<dbReference type="STRING" id="1416779.SAMN05444409_0484"/>
<dbReference type="InterPro" id="IPR025970">
    <property type="entry name" value="SusE"/>
</dbReference>